<sequence>MISMLRTCAPLVLALTSTVAALAACGNAVDADVIGTTAVTVGADGRPVAVVRVCTGGIDTLQLLGDRTGLADDEPNPVLGTWRAATERDGTVELVLGSADDGWRGPEEIALEDDSTYVLSASDSDQDAEATQVSFTPAQLASLAPDQVVVRDGEVVARADLDDCAG</sequence>
<dbReference type="Proteomes" id="UP000313231">
    <property type="component" value="Unassembled WGS sequence"/>
</dbReference>
<proteinExistence type="predicted"/>
<comment type="caution">
    <text evidence="2">The sequence shown here is derived from an EMBL/GenBank/DDBJ whole genome shotgun (WGS) entry which is preliminary data.</text>
</comment>
<name>A0A5C4VUL2_9ACTN</name>
<dbReference type="PROSITE" id="PS51257">
    <property type="entry name" value="PROKAR_LIPOPROTEIN"/>
    <property type="match status" value="1"/>
</dbReference>
<feature type="chain" id="PRO_5023026706" evidence="1">
    <location>
        <begin position="24"/>
        <end position="166"/>
    </location>
</feature>
<evidence type="ECO:0000256" key="1">
    <source>
        <dbReference type="SAM" id="SignalP"/>
    </source>
</evidence>
<keyword evidence="1" id="KW-0732">Signal</keyword>
<dbReference type="EMBL" id="VDMP01000024">
    <property type="protein sequence ID" value="TNM39590.1"/>
    <property type="molecule type" value="Genomic_DNA"/>
</dbReference>
<dbReference type="AlphaFoldDB" id="A0A5C4VUL2"/>
<keyword evidence="3" id="KW-1185">Reference proteome</keyword>
<gene>
    <name evidence="2" type="ORF">FHP29_11970</name>
</gene>
<organism evidence="2 3">
    <name type="scientific">Nocardioides albidus</name>
    <dbReference type="NCBI Taxonomy" id="1517589"/>
    <lineage>
        <taxon>Bacteria</taxon>
        <taxon>Bacillati</taxon>
        <taxon>Actinomycetota</taxon>
        <taxon>Actinomycetes</taxon>
        <taxon>Propionibacteriales</taxon>
        <taxon>Nocardioidaceae</taxon>
        <taxon>Nocardioides</taxon>
    </lineage>
</organism>
<evidence type="ECO:0000313" key="3">
    <source>
        <dbReference type="Proteomes" id="UP000313231"/>
    </source>
</evidence>
<dbReference type="OrthoDB" id="3784660at2"/>
<dbReference type="RefSeq" id="WP_139623081.1">
    <property type="nucleotide sequence ID" value="NZ_VDMP01000024.1"/>
</dbReference>
<protein>
    <submittedName>
        <fullName evidence="2">Uncharacterized protein</fullName>
    </submittedName>
</protein>
<accession>A0A5C4VUL2</accession>
<reference evidence="2 3" key="1">
    <citation type="journal article" date="2016" name="Int. J. Syst. Evol. Microbiol.">
        <title>Nocardioides albidus sp. nov., an actinobacterium isolated from garden soil.</title>
        <authorList>
            <person name="Singh H."/>
            <person name="Du J."/>
            <person name="Trinh H."/>
            <person name="Won K."/>
            <person name="Yang J.E."/>
            <person name="Yin C."/>
            <person name="Kook M."/>
            <person name="Yi T.H."/>
        </authorList>
    </citation>
    <scope>NUCLEOTIDE SEQUENCE [LARGE SCALE GENOMIC DNA]</scope>
    <source>
        <strain evidence="2 3">CCTCC AB 2015297</strain>
    </source>
</reference>
<feature type="signal peptide" evidence="1">
    <location>
        <begin position="1"/>
        <end position="23"/>
    </location>
</feature>
<evidence type="ECO:0000313" key="2">
    <source>
        <dbReference type="EMBL" id="TNM39590.1"/>
    </source>
</evidence>